<organism evidence="1">
    <name type="scientific">Rhizophora mucronata</name>
    <name type="common">Asiatic mangrove</name>
    <dbReference type="NCBI Taxonomy" id="61149"/>
    <lineage>
        <taxon>Eukaryota</taxon>
        <taxon>Viridiplantae</taxon>
        <taxon>Streptophyta</taxon>
        <taxon>Embryophyta</taxon>
        <taxon>Tracheophyta</taxon>
        <taxon>Spermatophyta</taxon>
        <taxon>Magnoliopsida</taxon>
        <taxon>eudicotyledons</taxon>
        <taxon>Gunneridae</taxon>
        <taxon>Pentapetalae</taxon>
        <taxon>rosids</taxon>
        <taxon>fabids</taxon>
        <taxon>Malpighiales</taxon>
        <taxon>Rhizophoraceae</taxon>
        <taxon>Rhizophora</taxon>
    </lineage>
</organism>
<accession>A0A2P2P2L7</accession>
<reference evidence="1" key="1">
    <citation type="submission" date="2018-02" db="EMBL/GenBank/DDBJ databases">
        <title>Rhizophora mucronata_Transcriptome.</title>
        <authorList>
            <person name="Meera S.P."/>
            <person name="Sreeshan A."/>
            <person name="Augustine A."/>
        </authorList>
    </citation>
    <scope>NUCLEOTIDE SEQUENCE</scope>
    <source>
        <tissue evidence="1">Leaf</tissue>
    </source>
</reference>
<proteinExistence type="predicted"/>
<evidence type="ECO:0000313" key="1">
    <source>
        <dbReference type="EMBL" id="MBX48962.1"/>
    </source>
</evidence>
<sequence>MFNVVFLNKPVLSTFTWLI</sequence>
<dbReference type="EMBL" id="GGEC01068478">
    <property type="protein sequence ID" value="MBX48962.1"/>
    <property type="molecule type" value="Transcribed_RNA"/>
</dbReference>
<name>A0A2P2P2L7_RHIMU</name>
<protein>
    <submittedName>
        <fullName evidence="1">Uncharacterized protein</fullName>
    </submittedName>
</protein>
<dbReference type="AlphaFoldDB" id="A0A2P2P2L7"/>